<accession>A0A5K7Z2F0</accession>
<dbReference type="Proteomes" id="UP000427769">
    <property type="component" value="Chromosome"/>
</dbReference>
<reference evidence="1 2" key="1">
    <citation type="submission" date="2019-11" db="EMBL/GenBank/DDBJ databases">
        <title>Comparative genomics of hydrocarbon-degrading Desulfosarcina strains.</title>
        <authorList>
            <person name="Watanabe M."/>
            <person name="Kojima H."/>
            <person name="Fukui M."/>
        </authorList>
    </citation>
    <scope>NUCLEOTIDE SEQUENCE [LARGE SCALE GENOMIC DNA]</scope>
    <source>
        <strain evidence="1 2">PP31</strain>
    </source>
</reference>
<keyword evidence="1" id="KW-0378">Hydrolase</keyword>
<dbReference type="RefSeq" id="WP_155304749.1">
    <property type="nucleotide sequence ID" value="NZ_AP021875.1"/>
</dbReference>
<evidence type="ECO:0000313" key="2">
    <source>
        <dbReference type="Proteomes" id="UP000427769"/>
    </source>
</evidence>
<evidence type="ECO:0000313" key="1">
    <source>
        <dbReference type="EMBL" id="BBO75866.1"/>
    </source>
</evidence>
<dbReference type="OrthoDB" id="505007at2"/>
<protein>
    <submittedName>
        <fullName evidence="1">Metal-dependent phosphohydrolase</fullName>
    </submittedName>
</protein>
<dbReference type="GO" id="GO:0016787">
    <property type="term" value="F:hydrolase activity"/>
    <property type="evidence" value="ECO:0007669"/>
    <property type="project" value="UniProtKB-KW"/>
</dbReference>
<organism evidence="1 2">
    <name type="scientific">Desulfosarcina widdelii</name>
    <dbReference type="NCBI Taxonomy" id="947919"/>
    <lineage>
        <taxon>Bacteria</taxon>
        <taxon>Pseudomonadati</taxon>
        <taxon>Thermodesulfobacteriota</taxon>
        <taxon>Desulfobacteria</taxon>
        <taxon>Desulfobacterales</taxon>
        <taxon>Desulfosarcinaceae</taxon>
        <taxon>Desulfosarcina</taxon>
    </lineage>
</organism>
<proteinExistence type="predicted"/>
<keyword evidence="2" id="KW-1185">Reference proteome</keyword>
<gene>
    <name evidence="1" type="ORF">DSCW_32830</name>
</gene>
<dbReference type="KEGG" id="dwd:DSCW_32830"/>
<name>A0A5K7Z2F0_9BACT</name>
<dbReference type="EMBL" id="AP021875">
    <property type="protein sequence ID" value="BBO75866.1"/>
    <property type="molecule type" value="Genomic_DNA"/>
</dbReference>
<dbReference type="AlphaFoldDB" id="A0A5K7Z2F0"/>
<sequence length="297" mass="33368">MLNLQKVKEEYCIRQIKDAYRRTYSEMEKDLGNIIAWTAHLALENIANSDALYHDMEHTIMVTLAGQAILEGKHLSEGGVTPRAWAHFIIALLCHDIGYVKGICADDNGYLLATGVGDKKIKLPKGSTDAQLAPYHIDRSKRFVIERFGKKVLDESGGLLDAERIASYIEMTRFPVPDDEAHKDTAGFAGLVRGADFIGQLADPNRMQKCTNLFYEFEELGLNKKLGYKTPGDLRACNAQFYWDVAKPYVQDALAYLKVTHEGKQWIANLQSNVFGGYLFDNGQQEDFRPNVAKKAL</sequence>